<organism evidence="7 8">
    <name type="scientific">Halarchaeum salinum</name>
    <dbReference type="NCBI Taxonomy" id="489912"/>
    <lineage>
        <taxon>Archaea</taxon>
        <taxon>Methanobacteriati</taxon>
        <taxon>Methanobacteriota</taxon>
        <taxon>Stenosarchaea group</taxon>
        <taxon>Halobacteria</taxon>
        <taxon>Halobacteriales</taxon>
        <taxon>Halobacteriaceae</taxon>
    </lineage>
</organism>
<feature type="transmembrane region" description="Helical" evidence="6">
    <location>
        <begin position="405"/>
        <end position="424"/>
    </location>
</feature>
<accession>A0AAV3S4U4</accession>
<dbReference type="PANTHER" id="PTHR42770:SF11">
    <property type="entry name" value="INNER MEMBRANE TRANSPORT PROTEIN YBAT"/>
    <property type="match status" value="1"/>
</dbReference>
<keyword evidence="3 6" id="KW-0812">Transmembrane</keyword>
<evidence type="ECO:0000256" key="2">
    <source>
        <dbReference type="ARBA" id="ARBA00022475"/>
    </source>
</evidence>
<keyword evidence="2" id="KW-1003">Cell membrane</keyword>
<dbReference type="Gene3D" id="1.20.1740.10">
    <property type="entry name" value="Amino acid/polyamine transporter I"/>
    <property type="match status" value="1"/>
</dbReference>
<comment type="subcellular location">
    <subcellularLocation>
        <location evidence="1">Cell membrane</location>
        <topology evidence="1">Multi-pass membrane protein</topology>
    </subcellularLocation>
</comment>
<reference evidence="7 8" key="1">
    <citation type="journal article" date="2019" name="Int. J. Syst. Evol. Microbiol.">
        <title>The Global Catalogue of Microorganisms (GCM) 10K type strain sequencing project: providing services to taxonomists for standard genome sequencing and annotation.</title>
        <authorList>
            <consortium name="The Broad Institute Genomics Platform"/>
            <consortium name="The Broad Institute Genome Sequencing Center for Infectious Disease"/>
            <person name="Wu L."/>
            <person name="Ma J."/>
        </authorList>
    </citation>
    <scope>NUCLEOTIDE SEQUENCE [LARGE SCALE GENOMIC DNA]</scope>
    <source>
        <strain evidence="7 8">JCM 16330</strain>
    </source>
</reference>
<feature type="transmembrane region" description="Helical" evidence="6">
    <location>
        <begin position="379"/>
        <end position="399"/>
    </location>
</feature>
<dbReference type="InterPro" id="IPR050367">
    <property type="entry name" value="APC_superfamily"/>
</dbReference>
<feature type="transmembrane region" description="Helical" evidence="6">
    <location>
        <begin position="192"/>
        <end position="211"/>
    </location>
</feature>
<evidence type="ECO:0000256" key="4">
    <source>
        <dbReference type="ARBA" id="ARBA00022989"/>
    </source>
</evidence>
<feature type="transmembrane region" description="Helical" evidence="6">
    <location>
        <begin position="327"/>
        <end position="344"/>
    </location>
</feature>
<feature type="transmembrane region" description="Helical" evidence="6">
    <location>
        <begin position="223"/>
        <end position="250"/>
    </location>
</feature>
<dbReference type="GO" id="GO:0022857">
    <property type="term" value="F:transmembrane transporter activity"/>
    <property type="evidence" value="ECO:0007669"/>
    <property type="project" value="InterPro"/>
</dbReference>
<feature type="transmembrane region" description="Helical" evidence="6">
    <location>
        <begin position="37"/>
        <end position="58"/>
    </location>
</feature>
<dbReference type="AlphaFoldDB" id="A0AAV3S4U4"/>
<name>A0AAV3S4U4_9EURY</name>
<sequence length="442" mass="46249">MGDDRLGLFGAISIAVGGMIGGGVFSVLGVVVQISHAASWLAFTLASLGSLCAAYSYLKLNAKGENRGGSVAQLQEFVDNTTLAGMVGWTLLFGYVGAIAMYAYAFGSFAIGLVGQKAVAGVPLHPILAIAAVGIFVVFNLLGARATGTSEEALVVTKVAILVAFIALGLWYGWKNASLEYGLSTIRQGTPVIMATAISFVSFQGWQLLMYDQDQIADPLKNLPIGVYSSIIICIVIDALIAVVVTSLVSPHLIATEPDRALAYAVEQTFVGHAGFVVVSIAALFSTGSAINGTLFSSANLAKGMISDSLLPDEAGDGNADGAPERTVLLIGVLAAAFAAYGSLNGITSFGSIAFMLVFGVMCYLAFREHDDDAINAAPPALGALGMACFIPLLVYHLWSAERHVFWVVCVVAAAVLGLELVYFQGRTTIHEGIEEFEQRLS</sequence>
<dbReference type="GO" id="GO:0005886">
    <property type="term" value="C:plasma membrane"/>
    <property type="evidence" value="ECO:0007669"/>
    <property type="project" value="UniProtKB-SubCell"/>
</dbReference>
<evidence type="ECO:0000256" key="6">
    <source>
        <dbReference type="SAM" id="Phobius"/>
    </source>
</evidence>
<dbReference type="EMBL" id="BAAABL010000021">
    <property type="protein sequence ID" value="GAA0292955.1"/>
    <property type="molecule type" value="Genomic_DNA"/>
</dbReference>
<evidence type="ECO:0008006" key="9">
    <source>
        <dbReference type="Google" id="ProtNLM"/>
    </source>
</evidence>
<evidence type="ECO:0000256" key="3">
    <source>
        <dbReference type="ARBA" id="ARBA00022692"/>
    </source>
</evidence>
<feature type="transmembrane region" description="Helical" evidence="6">
    <location>
        <begin position="7"/>
        <end position="31"/>
    </location>
</feature>
<keyword evidence="5 6" id="KW-0472">Membrane</keyword>
<dbReference type="RefSeq" id="WP_211311801.1">
    <property type="nucleotide sequence ID" value="NZ_BAAABL010000021.1"/>
</dbReference>
<feature type="transmembrane region" description="Helical" evidence="6">
    <location>
        <begin position="270"/>
        <end position="296"/>
    </location>
</feature>
<evidence type="ECO:0000313" key="7">
    <source>
        <dbReference type="EMBL" id="GAA0292955.1"/>
    </source>
</evidence>
<comment type="caution">
    <text evidence="7">The sequence shown here is derived from an EMBL/GenBank/DDBJ whole genome shotgun (WGS) entry which is preliminary data.</text>
</comment>
<feature type="transmembrane region" description="Helical" evidence="6">
    <location>
        <begin position="83"/>
        <end position="104"/>
    </location>
</feature>
<gene>
    <name evidence="7" type="ORF">GCM10009066_04390</name>
</gene>
<evidence type="ECO:0000256" key="5">
    <source>
        <dbReference type="ARBA" id="ARBA00023136"/>
    </source>
</evidence>
<evidence type="ECO:0000256" key="1">
    <source>
        <dbReference type="ARBA" id="ARBA00004651"/>
    </source>
</evidence>
<feature type="transmembrane region" description="Helical" evidence="6">
    <location>
        <begin position="124"/>
        <end position="142"/>
    </location>
</feature>
<feature type="transmembrane region" description="Helical" evidence="6">
    <location>
        <begin position="350"/>
        <end position="367"/>
    </location>
</feature>
<keyword evidence="4 6" id="KW-1133">Transmembrane helix</keyword>
<dbReference type="InterPro" id="IPR002293">
    <property type="entry name" value="AA/rel_permease1"/>
</dbReference>
<dbReference type="Proteomes" id="UP001500837">
    <property type="component" value="Unassembled WGS sequence"/>
</dbReference>
<dbReference type="PIRSF" id="PIRSF006060">
    <property type="entry name" value="AA_transporter"/>
    <property type="match status" value="1"/>
</dbReference>
<protein>
    <recommendedName>
        <fullName evidence="9">Amino acid transporter</fullName>
    </recommendedName>
</protein>
<dbReference type="Pfam" id="PF13520">
    <property type="entry name" value="AA_permease_2"/>
    <property type="match status" value="1"/>
</dbReference>
<keyword evidence="8" id="KW-1185">Reference proteome</keyword>
<evidence type="ECO:0000313" key="8">
    <source>
        <dbReference type="Proteomes" id="UP001500837"/>
    </source>
</evidence>
<feature type="transmembrane region" description="Helical" evidence="6">
    <location>
        <begin position="154"/>
        <end position="172"/>
    </location>
</feature>
<dbReference type="PANTHER" id="PTHR42770">
    <property type="entry name" value="AMINO ACID TRANSPORTER-RELATED"/>
    <property type="match status" value="1"/>
</dbReference>
<proteinExistence type="predicted"/>